<dbReference type="Pfam" id="PF13276">
    <property type="entry name" value="HTH_21"/>
    <property type="match status" value="1"/>
</dbReference>
<dbReference type="InterPro" id="IPR002514">
    <property type="entry name" value="Transposase_8"/>
</dbReference>
<dbReference type="PROSITE" id="PS50994">
    <property type="entry name" value="INTEGRASE"/>
    <property type="match status" value="1"/>
</dbReference>
<evidence type="ECO:0000259" key="3">
    <source>
        <dbReference type="PROSITE" id="PS50994"/>
    </source>
</evidence>
<dbReference type="Pfam" id="PF00665">
    <property type="entry name" value="rve"/>
    <property type="match status" value="1"/>
</dbReference>
<feature type="coiled-coil region" evidence="2">
    <location>
        <begin position="61"/>
        <end position="88"/>
    </location>
</feature>
<dbReference type="Proteomes" id="UP000003254">
    <property type="component" value="Unassembled WGS sequence"/>
</dbReference>
<dbReference type="GeneID" id="77335389"/>
<name>B5CNC7_9FIRM</name>
<dbReference type="InterPro" id="IPR009057">
    <property type="entry name" value="Homeodomain-like_sf"/>
</dbReference>
<dbReference type="GO" id="GO:0003677">
    <property type="term" value="F:DNA binding"/>
    <property type="evidence" value="ECO:0007669"/>
    <property type="project" value="InterPro"/>
</dbReference>
<evidence type="ECO:0000313" key="5">
    <source>
        <dbReference type="Proteomes" id="UP000003254"/>
    </source>
</evidence>
<dbReference type="HOGENOM" id="CLU_027402_4_2_9"/>
<proteinExistence type="predicted"/>
<dbReference type="AlphaFoldDB" id="B5CNC7"/>
<comment type="caution">
    <text evidence="4">The sequence shown here is derived from an EMBL/GenBank/DDBJ whole genome shotgun (WGS) entry which is preliminary data.</text>
</comment>
<dbReference type="InterPro" id="IPR048020">
    <property type="entry name" value="Transpos_IS3"/>
</dbReference>
<evidence type="ECO:0000313" key="4">
    <source>
        <dbReference type="EMBL" id="EDY33208.1"/>
    </source>
</evidence>
<keyword evidence="5" id="KW-1185">Reference proteome</keyword>
<evidence type="ECO:0000256" key="1">
    <source>
        <dbReference type="ARBA" id="ARBA00002286"/>
    </source>
</evidence>
<reference evidence="4 5" key="1">
    <citation type="submission" date="2008-08" db="EMBL/GenBank/DDBJ databases">
        <title>Draft genome sequence of Ruminococcus lactaris ATCC 29176.</title>
        <authorList>
            <person name="Sudarsanam P."/>
            <person name="Ley R."/>
            <person name="Guruge J."/>
            <person name="Turnbaugh P.J."/>
            <person name="Mahowald M."/>
            <person name="Liep D."/>
            <person name="Gordon J."/>
        </authorList>
    </citation>
    <scope>NUCLEOTIDE SEQUENCE [LARGE SCALE GENOMIC DNA]</scope>
    <source>
        <strain evidence="4 5">ATCC 29176</strain>
    </source>
</reference>
<dbReference type="EMBL" id="ABOU02000028">
    <property type="protein sequence ID" value="EDY33208.1"/>
    <property type="molecule type" value="Genomic_DNA"/>
</dbReference>
<organism evidence="4 5">
    <name type="scientific">[Ruminococcus] lactaris ATCC 29176</name>
    <dbReference type="NCBI Taxonomy" id="471875"/>
    <lineage>
        <taxon>Bacteria</taxon>
        <taxon>Bacillati</taxon>
        <taxon>Bacillota</taxon>
        <taxon>Clostridia</taxon>
        <taxon>Lachnospirales</taxon>
        <taxon>Lachnospiraceae</taxon>
        <taxon>Mediterraneibacter</taxon>
    </lineage>
</organism>
<dbReference type="Gene3D" id="3.30.420.10">
    <property type="entry name" value="Ribonuclease H-like superfamily/Ribonuclease H"/>
    <property type="match status" value="1"/>
</dbReference>
<dbReference type="GO" id="GO:0006313">
    <property type="term" value="P:DNA transposition"/>
    <property type="evidence" value="ECO:0007669"/>
    <property type="project" value="InterPro"/>
</dbReference>
<feature type="domain" description="Integrase catalytic" evidence="3">
    <location>
        <begin position="219"/>
        <end position="378"/>
    </location>
</feature>
<dbReference type="InterPro" id="IPR001584">
    <property type="entry name" value="Integrase_cat-core"/>
</dbReference>
<dbReference type="InterPro" id="IPR025948">
    <property type="entry name" value="HTH-like_dom"/>
</dbReference>
<dbReference type="NCBIfam" id="NF033516">
    <property type="entry name" value="transpos_IS3"/>
    <property type="match status" value="1"/>
</dbReference>
<sequence>MSRQRRNFSAKFKSDLVIELLKGEKDLNTLATENNIQPNLLRNWKKEFLNNASAVFDDKREENLKDKLAEERKEKAEYAKKVGQLTMQVDWLKKNLKKFVDLTTRVSLVQNLLTTKEIPASVGAKLLDINRTSIYYKTSPVSDEELACKEIIDHLHTDNPTWGARQMSAQLKNRGYHVGRRKARRYMNEMDIYPIYPKMNLSKRMQQAKVCPYLLRNVVIDAPNQAWSIDITYIPIRHGFLYLTAVIDWYSRCIVGWEVDDTLDTRMVINVLKKAFAVSKPQILNSDQGCQFTSQKYIEFVKENGIRQSMDGKSRWADNIMIERWFRSFKYEEAYLTLYNNIKEARVAIGRYVYTYNFERCHSALDYKTPAECYYPAMLLSYAA</sequence>
<dbReference type="InterPro" id="IPR012337">
    <property type="entry name" value="RNaseH-like_sf"/>
</dbReference>
<dbReference type="InterPro" id="IPR036397">
    <property type="entry name" value="RNaseH_sf"/>
</dbReference>
<keyword evidence="2" id="KW-0175">Coiled coil</keyword>
<dbReference type="GO" id="GO:0004803">
    <property type="term" value="F:transposase activity"/>
    <property type="evidence" value="ECO:0007669"/>
    <property type="project" value="InterPro"/>
</dbReference>
<dbReference type="GO" id="GO:0015074">
    <property type="term" value="P:DNA integration"/>
    <property type="evidence" value="ECO:0007669"/>
    <property type="project" value="InterPro"/>
</dbReference>
<reference evidence="4 5" key="2">
    <citation type="submission" date="2008-08" db="EMBL/GenBank/DDBJ databases">
        <authorList>
            <person name="Fulton L."/>
            <person name="Clifton S."/>
            <person name="Fulton B."/>
            <person name="Xu J."/>
            <person name="Minx P."/>
            <person name="Pepin K.H."/>
            <person name="Johnson M."/>
            <person name="Bhonagiri V."/>
            <person name="Nash W.E."/>
            <person name="Mardis E.R."/>
            <person name="Wilson R.K."/>
        </authorList>
    </citation>
    <scope>NUCLEOTIDE SEQUENCE [LARGE SCALE GENOMIC DNA]</scope>
    <source>
        <strain evidence="4 5">ATCC 29176</strain>
    </source>
</reference>
<evidence type="ECO:0000256" key="2">
    <source>
        <dbReference type="SAM" id="Coils"/>
    </source>
</evidence>
<dbReference type="Pfam" id="PF01527">
    <property type="entry name" value="HTH_Tnp_1"/>
    <property type="match status" value="1"/>
</dbReference>
<dbReference type="PANTHER" id="PTHR46889">
    <property type="entry name" value="TRANSPOSASE INSF FOR INSERTION SEQUENCE IS3B-RELATED"/>
    <property type="match status" value="1"/>
</dbReference>
<dbReference type="PANTHER" id="PTHR46889:SF4">
    <property type="entry name" value="TRANSPOSASE INSO FOR INSERTION SEQUENCE ELEMENT IS911B-RELATED"/>
    <property type="match status" value="1"/>
</dbReference>
<dbReference type="RefSeq" id="WP_005608406.1">
    <property type="nucleotide sequence ID" value="NZ_CP102292.1"/>
</dbReference>
<dbReference type="eggNOG" id="COG2801">
    <property type="taxonomic scope" value="Bacteria"/>
</dbReference>
<accession>B5CNC7</accession>
<dbReference type="SUPFAM" id="SSF46689">
    <property type="entry name" value="Homeodomain-like"/>
    <property type="match status" value="1"/>
</dbReference>
<gene>
    <name evidence="4" type="ORF">RUMLAC_00963</name>
</gene>
<protein>
    <submittedName>
        <fullName evidence="4">Transposase</fullName>
    </submittedName>
</protein>
<dbReference type="InterPro" id="IPR050900">
    <property type="entry name" value="Transposase_IS3/IS150/IS904"/>
</dbReference>
<comment type="function">
    <text evidence="1">Involved in the transposition of the insertion sequence.</text>
</comment>
<dbReference type="SUPFAM" id="SSF53098">
    <property type="entry name" value="Ribonuclease H-like"/>
    <property type="match status" value="1"/>
</dbReference>